<dbReference type="InterPro" id="IPR001736">
    <property type="entry name" value="PLipase_D/transphosphatidylase"/>
</dbReference>
<feature type="domain" description="PLD phosphodiesterase" evidence="14">
    <location>
        <begin position="398"/>
        <end position="425"/>
    </location>
</feature>
<keyword evidence="10 12" id="KW-0594">Phospholipid biosynthesis</keyword>
<comment type="subcellular location">
    <subcellularLocation>
        <location evidence="1 12">Cell membrane</location>
        <topology evidence="1 12">Multi-pass membrane protein</topology>
    </subcellularLocation>
</comment>
<evidence type="ECO:0000256" key="3">
    <source>
        <dbReference type="ARBA" id="ARBA00022516"/>
    </source>
</evidence>
<dbReference type="EMBL" id="CP041637">
    <property type="protein sequence ID" value="QDO95406.1"/>
    <property type="molecule type" value="Genomic_DNA"/>
</dbReference>
<dbReference type="GO" id="GO:0032049">
    <property type="term" value="P:cardiolipin biosynthetic process"/>
    <property type="evidence" value="ECO:0007669"/>
    <property type="project" value="UniProtKB-UniRule"/>
</dbReference>
<evidence type="ECO:0000256" key="7">
    <source>
        <dbReference type="ARBA" id="ARBA00022989"/>
    </source>
</evidence>
<feature type="transmembrane region" description="Helical" evidence="12">
    <location>
        <begin position="6"/>
        <end position="24"/>
    </location>
</feature>
<dbReference type="GO" id="GO:0008808">
    <property type="term" value="F:cardiolipin synthase activity"/>
    <property type="evidence" value="ECO:0007669"/>
    <property type="project" value="UniProtKB-UniRule"/>
</dbReference>
<keyword evidence="6" id="KW-0677">Repeat</keyword>
<dbReference type="PANTHER" id="PTHR21248:SF22">
    <property type="entry name" value="PHOSPHOLIPASE D"/>
    <property type="match status" value="1"/>
</dbReference>
<dbReference type="CDD" id="cd09110">
    <property type="entry name" value="PLDc_CLS_1"/>
    <property type="match status" value="1"/>
</dbReference>
<keyword evidence="7 12" id="KW-1133">Transmembrane helix</keyword>
<feature type="transmembrane region" description="Helical" evidence="12">
    <location>
        <begin position="36"/>
        <end position="57"/>
    </location>
</feature>
<accession>A0A516GV77</accession>
<dbReference type="NCBIfam" id="TIGR04265">
    <property type="entry name" value="bac_cardiolipin"/>
    <property type="match status" value="1"/>
</dbReference>
<reference evidence="15 16" key="1">
    <citation type="submission" date="2019-07" db="EMBL/GenBank/DDBJ databases">
        <title>Genome sequencing for Formosa sp. PS13.</title>
        <authorList>
            <person name="Park S.-J."/>
        </authorList>
    </citation>
    <scope>NUCLEOTIDE SEQUENCE [LARGE SCALE GENOMIC DNA]</scope>
    <source>
        <strain evidence="15 16">PS13</strain>
    </source>
</reference>
<evidence type="ECO:0000256" key="6">
    <source>
        <dbReference type="ARBA" id="ARBA00022737"/>
    </source>
</evidence>
<dbReference type="Proteomes" id="UP000319209">
    <property type="component" value="Chromosome"/>
</dbReference>
<dbReference type="KEGG" id="fop:FNB79_15995"/>
<dbReference type="SMART" id="SM00155">
    <property type="entry name" value="PLDc"/>
    <property type="match status" value="2"/>
</dbReference>
<evidence type="ECO:0000256" key="4">
    <source>
        <dbReference type="ARBA" id="ARBA00022679"/>
    </source>
</evidence>
<keyword evidence="4 12" id="KW-0808">Transferase</keyword>
<name>A0A516GV77_9FLAO</name>
<dbReference type="Pfam" id="PF13396">
    <property type="entry name" value="PLDc_N"/>
    <property type="match status" value="1"/>
</dbReference>
<evidence type="ECO:0000256" key="8">
    <source>
        <dbReference type="ARBA" id="ARBA00023098"/>
    </source>
</evidence>
<keyword evidence="3 12" id="KW-0444">Lipid biosynthesis</keyword>
<feature type="active site" evidence="12">
    <location>
        <position position="410"/>
    </location>
</feature>
<evidence type="ECO:0000313" key="16">
    <source>
        <dbReference type="Proteomes" id="UP000319209"/>
    </source>
</evidence>
<dbReference type="PROSITE" id="PS50035">
    <property type="entry name" value="PLD"/>
    <property type="match status" value="2"/>
</dbReference>
<evidence type="ECO:0000256" key="12">
    <source>
        <dbReference type="HAMAP-Rule" id="MF_01916"/>
    </source>
</evidence>
<dbReference type="PANTHER" id="PTHR21248">
    <property type="entry name" value="CARDIOLIPIN SYNTHASE"/>
    <property type="match status" value="1"/>
</dbReference>
<comment type="function">
    <text evidence="12">Catalyzes the reversible phosphatidyl group transfer from one phosphatidylglycerol molecule to another to form cardiolipin (CL) (diphosphatidylglycerol) and glycerol.</text>
</comment>
<dbReference type="AlphaFoldDB" id="A0A516GV77"/>
<protein>
    <recommendedName>
        <fullName evidence="12 13">Cardiolipin synthase</fullName>
        <shortName evidence="12">CL synthase</shortName>
        <ecNumber evidence="12 13">2.7.8.-</ecNumber>
    </recommendedName>
</protein>
<dbReference type="InterPro" id="IPR025202">
    <property type="entry name" value="PLD-like_dom"/>
</dbReference>
<keyword evidence="11 12" id="KW-1208">Phospholipid metabolism</keyword>
<dbReference type="InterPro" id="IPR022924">
    <property type="entry name" value="Cardiolipin_synthase"/>
</dbReference>
<organism evidence="15 16">
    <name type="scientific">Formosa sediminum</name>
    <dbReference type="NCBI Taxonomy" id="2594004"/>
    <lineage>
        <taxon>Bacteria</taxon>
        <taxon>Pseudomonadati</taxon>
        <taxon>Bacteroidota</taxon>
        <taxon>Flavobacteriia</taxon>
        <taxon>Flavobacteriales</taxon>
        <taxon>Flavobacteriaceae</taxon>
        <taxon>Formosa</taxon>
    </lineage>
</organism>
<feature type="active site" evidence="12">
    <location>
        <position position="228"/>
    </location>
</feature>
<evidence type="ECO:0000256" key="13">
    <source>
        <dbReference type="NCBIfam" id="TIGR04265"/>
    </source>
</evidence>
<keyword evidence="9 12" id="KW-0472">Membrane</keyword>
<comment type="similarity">
    <text evidence="12">Belongs to the phospholipase D family. Cardiolipin synthase subfamily.</text>
</comment>
<dbReference type="OrthoDB" id="9762009at2"/>
<dbReference type="Gene3D" id="3.30.870.10">
    <property type="entry name" value="Endonuclease Chain A"/>
    <property type="match status" value="2"/>
</dbReference>
<feature type="active site" evidence="12">
    <location>
        <position position="223"/>
    </location>
</feature>
<evidence type="ECO:0000256" key="10">
    <source>
        <dbReference type="ARBA" id="ARBA00023209"/>
    </source>
</evidence>
<evidence type="ECO:0000313" key="15">
    <source>
        <dbReference type="EMBL" id="QDO95406.1"/>
    </source>
</evidence>
<dbReference type="GO" id="GO:0005886">
    <property type="term" value="C:plasma membrane"/>
    <property type="evidence" value="ECO:0007669"/>
    <property type="project" value="UniProtKB-SubCell"/>
</dbReference>
<feature type="active site" evidence="12">
    <location>
        <position position="221"/>
    </location>
</feature>
<dbReference type="EC" id="2.7.8.-" evidence="12 13"/>
<keyword evidence="2 12" id="KW-1003">Cell membrane</keyword>
<feature type="domain" description="PLD phosphodiesterase" evidence="14">
    <location>
        <begin position="216"/>
        <end position="243"/>
    </location>
</feature>
<keyword evidence="5 12" id="KW-0812">Transmembrane</keyword>
<dbReference type="HAMAP" id="MF_01916">
    <property type="entry name" value="Cardiolipin_synth_Cls"/>
    <property type="match status" value="1"/>
</dbReference>
<feature type="active site" evidence="12">
    <location>
        <position position="405"/>
    </location>
</feature>
<comment type="catalytic activity">
    <reaction evidence="12">
        <text>2 a 1,2-diacyl-sn-glycero-3-phospho-(1'-sn-glycerol) = a cardiolipin + glycerol</text>
        <dbReference type="Rhea" id="RHEA:31451"/>
        <dbReference type="ChEBI" id="CHEBI:17754"/>
        <dbReference type="ChEBI" id="CHEBI:62237"/>
        <dbReference type="ChEBI" id="CHEBI:64716"/>
    </reaction>
</comment>
<evidence type="ECO:0000256" key="2">
    <source>
        <dbReference type="ARBA" id="ARBA00022475"/>
    </source>
</evidence>
<evidence type="ECO:0000256" key="9">
    <source>
        <dbReference type="ARBA" id="ARBA00023136"/>
    </source>
</evidence>
<evidence type="ECO:0000256" key="5">
    <source>
        <dbReference type="ARBA" id="ARBA00022692"/>
    </source>
</evidence>
<dbReference type="InterPro" id="IPR030874">
    <property type="entry name" value="Cardiolipin_synth_Firmi"/>
</dbReference>
<sequence>MASLSVFEIIYIIVVLIVCLRIIYDTNNITKTLSYLLLVIFVPFFGIIFYFSFGVNYRNNKIYSKKLFSNIQFEKKLEIQLQNYAKQIIKNKGELLESNKKLIRLLFKDISSPLTNKNEVDLLINGESKFPEVFKALEAAKHHIHIEYYVFTEGETGRKIEEILVRKAKEGVTIKFMYDDYGSSSIRKSMVYRLREAGIEAYPFYKIKLIYLANRMNYRNHRKIIVIDGRVGFVGGINVSDTYTNTIQTKPFPYWRDTHLKIHGPAVWYLQYLFLCDWNFCANCELEPDPHFFPDLESFKTTQNVAVQIAASGPDSETPTIMYALLQAISLAEDEILITTPYFVPNESIMDALCIASMSGVNVKLIVPHTSDSRIVNAAASSYYEELLKAGVEIYRYTKGFVHAKTVTIDHEISIVGSANMDMRSFDLNFEVNAVVYDKQINEQLRAAFYDDLESTDQIDLKRWQDRSWYHELFEKLARLLSPLL</sequence>
<gene>
    <name evidence="15" type="primary">cls</name>
    <name evidence="15" type="ORF">FNB79_15995</name>
</gene>
<dbReference type="SUPFAM" id="SSF56024">
    <property type="entry name" value="Phospholipase D/nuclease"/>
    <property type="match status" value="2"/>
</dbReference>
<dbReference type="Pfam" id="PF13091">
    <property type="entry name" value="PLDc_2"/>
    <property type="match status" value="2"/>
</dbReference>
<dbReference type="RefSeq" id="WP_143382312.1">
    <property type="nucleotide sequence ID" value="NZ_CP041637.1"/>
</dbReference>
<dbReference type="CDD" id="cd09112">
    <property type="entry name" value="PLDc_CLS_2"/>
    <property type="match status" value="1"/>
</dbReference>
<feature type="active site" evidence="12">
    <location>
        <position position="403"/>
    </location>
</feature>
<evidence type="ECO:0000256" key="1">
    <source>
        <dbReference type="ARBA" id="ARBA00004651"/>
    </source>
</evidence>
<proteinExistence type="inferred from homology"/>
<evidence type="ECO:0000259" key="14">
    <source>
        <dbReference type="PROSITE" id="PS50035"/>
    </source>
</evidence>
<evidence type="ECO:0000256" key="11">
    <source>
        <dbReference type="ARBA" id="ARBA00023264"/>
    </source>
</evidence>
<dbReference type="InterPro" id="IPR027379">
    <property type="entry name" value="CLS_N"/>
</dbReference>
<keyword evidence="8 12" id="KW-0443">Lipid metabolism</keyword>
<keyword evidence="16" id="KW-1185">Reference proteome</keyword>